<keyword evidence="2" id="KW-1185">Reference proteome</keyword>
<reference evidence="1" key="1">
    <citation type="submission" date="2022-08" db="EMBL/GenBank/DDBJ databases">
        <title>A Global Phylogenomic Analysis of the Shiitake Genus Lentinula.</title>
        <authorList>
            <consortium name="DOE Joint Genome Institute"/>
            <person name="Sierra-Patev S."/>
            <person name="Min B."/>
            <person name="Naranjo-Ortiz M."/>
            <person name="Looney B."/>
            <person name="Konkel Z."/>
            <person name="Slot J.C."/>
            <person name="Sakamoto Y."/>
            <person name="Steenwyk J.L."/>
            <person name="Rokas A."/>
            <person name="Carro J."/>
            <person name="Camarero S."/>
            <person name="Ferreira P."/>
            <person name="Molpeceres G."/>
            <person name="Ruiz-Duenas F.J."/>
            <person name="Serrano A."/>
            <person name="Henrissat B."/>
            <person name="Drula E."/>
            <person name="Hughes K.W."/>
            <person name="Mata J.L."/>
            <person name="Ishikawa N.K."/>
            <person name="Vargas-Isla R."/>
            <person name="Ushijima S."/>
            <person name="Smith C.A."/>
            <person name="Ahrendt S."/>
            <person name="Andreopoulos W."/>
            <person name="He G."/>
            <person name="Labutti K."/>
            <person name="Lipzen A."/>
            <person name="Ng V."/>
            <person name="Riley R."/>
            <person name="Sandor L."/>
            <person name="Barry K."/>
            <person name="Martinez A.T."/>
            <person name="Xiao Y."/>
            <person name="Gibbons J.G."/>
            <person name="Terashima K."/>
            <person name="Grigoriev I.V."/>
            <person name="Hibbett D.S."/>
        </authorList>
    </citation>
    <scope>NUCLEOTIDE SEQUENCE</scope>
    <source>
        <strain evidence="1">RHP3577 ss4</strain>
    </source>
</reference>
<proteinExistence type="predicted"/>
<dbReference type="Proteomes" id="UP001150217">
    <property type="component" value="Unassembled WGS sequence"/>
</dbReference>
<accession>A0ABQ8V5V0</accession>
<organism evidence="1 2">
    <name type="scientific">Lentinula lateritia</name>
    <dbReference type="NCBI Taxonomy" id="40482"/>
    <lineage>
        <taxon>Eukaryota</taxon>
        <taxon>Fungi</taxon>
        <taxon>Dikarya</taxon>
        <taxon>Basidiomycota</taxon>
        <taxon>Agaricomycotina</taxon>
        <taxon>Agaricomycetes</taxon>
        <taxon>Agaricomycetidae</taxon>
        <taxon>Agaricales</taxon>
        <taxon>Marasmiineae</taxon>
        <taxon>Omphalotaceae</taxon>
        <taxon>Lentinula</taxon>
    </lineage>
</organism>
<name>A0ABQ8V5V0_9AGAR</name>
<protein>
    <submittedName>
        <fullName evidence="1">Uncharacterized protein</fullName>
    </submittedName>
</protein>
<dbReference type="EMBL" id="JANVFT010000073">
    <property type="protein sequence ID" value="KAJ4475891.1"/>
    <property type="molecule type" value="Genomic_DNA"/>
</dbReference>
<gene>
    <name evidence="1" type="ORF">C8R41DRAFT_847008</name>
</gene>
<evidence type="ECO:0000313" key="1">
    <source>
        <dbReference type="EMBL" id="KAJ4475891.1"/>
    </source>
</evidence>
<evidence type="ECO:0000313" key="2">
    <source>
        <dbReference type="Proteomes" id="UP001150217"/>
    </source>
</evidence>
<sequence>MRHFARRAWKFIDAYRKGLNGVQAAWAAKRYRGHCMLPDWILAEFDKCMEAKGCT</sequence>
<comment type="caution">
    <text evidence="1">The sequence shown here is derived from an EMBL/GenBank/DDBJ whole genome shotgun (WGS) entry which is preliminary data.</text>
</comment>